<dbReference type="InterPro" id="IPR036514">
    <property type="entry name" value="SGNH_hydro_sf"/>
</dbReference>
<dbReference type="PANTHER" id="PTHR30383">
    <property type="entry name" value="THIOESTERASE 1/PROTEASE 1/LYSOPHOSPHOLIPASE L1"/>
    <property type="match status" value="1"/>
</dbReference>
<keyword evidence="4" id="KW-1185">Reference proteome</keyword>
<keyword evidence="1" id="KW-0472">Membrane</keyword>
<dbReference type="AlphaFoldDB" id="A0A1I3AY58"/>
<organism evidence="3 4">
    <name type="scientific">Pisciglobus halotolerans</name>
    <dbReference type="NCBI Taxonomy" id="745365"/>
    <lineage>
        <taxon>Bacteria</taxon>
        <taxon>Bacillati</taxon>
        <taxon>Bacillota</taxon>
        <taxon>Bacilli</taxon>
        <taxon>Lactobacillales</taxon>
        <taxon>Carnobacteriaceae</taxon>
    </lineage>
</organism>
<dbReference type="SUPFAM" id="SSF52266">
    <property type="entry name" value="SGNH hydrolase"/>
    <property type="match status" value="1"/>
</dbReference>
<gene>
    <name evidence="3" type="ORF">SAMN04489868_102118</name>
</gene>
<evidence type="ECO:0000313" key="4">
    <source>
        <dbReference type="Proteomes" id="UP000198668"/>
    </source>
</evidence>
<dbReference type="RefSeq" id="WP_092090953.1">
    <property type="nucleotide sequence ID" value="NZ_FOQE01000002.1"/>
</dbReference>
<dbReference type="PANTHER" id="PTHR30383:SF32">
    <property type="entry name" value="SGNH-HYDROLASE"/>
    <property type="match status" value="1"/>
</dbReference>
<dbReference type="OrthoDB" id="2513075at2"/>
<dbReference type="InterPro" id="IPR013830">
    <property type="entry name" value="SGNH_hydro"/>
</dbReference>
<sequence length="239" mass="27199">MKKYIFRASIIFNLVVIVIGGIIFFKQGGWVYVENGPTKVFADQPPVSPIVEIRDENLQLVGEHDKEVVFAGDSHTNYFEWGEYFDEYSVANRGVGSDTSEGLLHRTEQITALHPKKVFLLIGINDIKQGVPVETIEQNYKKIIQTLKKNDPNVQIYVQSVFPVAGDLFENNYFKRSEPINEAVAHLNRKLSQLEGVTYLDIAAKFGPELSEEYSVDGLHLNKAGYEVWLNEIEKYVKK</sequence>
<reference evidence="3 4" key="1">
    <citation type="submission" date="2016-10" db="EMBL/GenBank/DDBJ databases">
        <authorList>
            <person name="de Groot N.N."/>
        </authorList>
    </citation>
    <scope>NUCLEOTIDE SEQUENCE [LARGE SCALE GENOMIC DNA]</scope>
    <source>
        <strain evidence="3 4">DSM 27630</strain>
    </source>
</reference>
<feature type="transmembrane region" description="Helical" evidence="1">
    <location>
        <begin position="6"/>
        <end position="25"/>
    </location>
</feature>
<evidence type="ECO:0000259" key="2">
    <source>
        <dbReference type="Pfam" id="PF13472"/>
    </source>
</evidence>
<evidence type="ECO:0000256" key="1">
    <source>
        <dbReference type="SAM" id="Phobius"/>
    </source>
</evidence>
<proteinExistence type="predicted"/>
<dbReference type="Gene3D" id="3.40.50.1110">
    <property type="entry name" value="SGNH hydrolase"/>
    <property type="match status" value="1"/>
</dbReference>
<dbReference type="EMBL" id="FOQE01000002">
    <property type="protein sequence ID" value="SFH54983.1"/>
    <property type="molecule type" value="Genomic_DNA"/>
</dbReference>
<dbReference type="GO" id="GO:0004622">
    <property type="term" value="F:phosphatidylcholine lysophospholipase activity"/>
    <property type="evidence" value="ECO:0007669"/>
    <property type="project" value="TreeGrafter"/>
</dbReference>
<keyword evidence="1" id="KW-0812">Transmembrane</keyword>
<accession>A0A1I3AY58</accession>
<dbReference type="InterPro" id="IPR051532">
    <property type="entry name" value="Ester_Hydrolysis_Enzymes"/>
</dbReference>
<keyword evidence="1" id="KW-1133">Transmembrane helix</keyword>
<dbReference type="Proteomes" id="UP000198668">
    <property type="component" value="Unassembled WGS sequence"/>
</dbReference>
<feature type="domain" description="SGNH hydrolase-type esterase" evidence="2">
    <location>
        <begin position="79"/>
        <end position="228"/>
    </location>
</feature>
<dbReference type="Pfam" id="PF13472">
    <property type="entry name" value="Lipase_GDSL_2"/>
    <property type="match status" value="1"/>
</dbReference>
<evidence type="ECO:0000313" key="3">
    <source>
        <dbReference type="EMBL" id="SFH54983.1"/>
    </source>
</evidence>
<name>A0A1I3AY58_9LACT</name>
<protein>
    <submittedName>
        <fullName evidence="3">Lysophospholipase L1</fullName>
    </submittedName>
</protein>